<dbReference type="InterPro" id="IPR011050">
    <property type="entry name" value="Pectin_lyase_fold/virulence"/>
</dbReference>
<protein>
    <submittedName>
        <fullName evidence="5">AAA family ATPase</fullName>
    </submittedName>
</protein>
<evidence type="ECO:0000313" key="5">
    <source>
        <dbReference type="EMBL" id="QDO91076.1"/>
    </source>
</evidence>
<dbReference type="KEGG" id="dpm:FNV33_03055"/>
<dbReference type="Pfam" id="PF17866">
    <property type="entry name" value="AAA_lid_6"/>
    <property type="match status" value="1"/>
</dbReference>
<dbReference type="InterPro" id="IPR003593">
    <property type="entry name" value="AAA+_ATPase"/>
</dbReference>
<dbReference type="PANTHER" id="PTHR43392">
    <property type="entry name" value="AAA-TYPE ATPASE FAMILY PROTEIN / ANKYRIN REPEAT FAMILY PROTEIN"/>
    <property type="match status" value="1"/>
</dbReference>
<keyword evidence="2" id="KW-0547">Nucleotide-binding</keyword>
<dbReference type="Proteomes" id="UP000315953">
    <property type="component" value="Chromosome"/>
</dbReference>
<dbReference type="InterPro" id="IPR050773">
    <property type="entry name" value="CbxX/CfxQ_RuBisCO_ESX"/>
</dbReference>
<sequence length="633" mass="70716">MAIKVGGFGFGRKKSLRSAVEASRKGDIIDIRSRQLVEKAGTAIVTTSVVFEGNNQRIQTRANGVGVIVKSGERIVFRNMRIVLEARSNFLAIQESFTGEIIFDNVVVSYKRGIDPRDEYTVLTCSSQSASVTIRNSSFPVITAVVSQIQIENSLVGSVRGNQSQLLLSQGRFKQSTASNLVVKSMYSDVKGRVNASNIESYGQLVFSELIGGIYSLSFKRMTDKKENPFESEKKFHKYFKHDVYIPNKNIIQYVTFDNVGGDSDPFKIQNLIFSTLNDVVYGTLGMNVENSHLSLLSSNIPYFDYKNQISDSVVQLEKVEDNSQWQANGTISVSLLNSTSQLSTYVTGNSYLSAIDEIESYIGLENVKSQLKQLVSLAKMDSERRSRSLQVTKGFSMHMVFSGSAGTGKTSMAKLLGEALYENGVLPTNRFVVATRKDLVAGYVGQTAEKTHELIKSAKGGVLFIDEAYSLLPKKSGNDFASEAVDQLVMDSEEYRDDMVIILAGYTEEMKEFIEESNTGLASRFKTWIEFPDYDLKELLKILLMILESQGVVLTAKTQTEVLKSFKRIYEYVVGTGGKLEGNARYVRNYVQDLIMQKDLRLSTGNLSDIKDDELMRVELHDIKQVEQKYIK</sequence>
<dbReference type="InterPro" id="IPR027417">
    <property type="entry name" value="P-loop_NTPase"/>
</dbReference>
<dbReference type="Pfam" id="PF00004">
    <property type="entry name" value="AAA"/>
    <property type="match status" value="1"/>
</dbReference>
<dbReference type="SMART" id="SM00382">
    <property type="entry name" value="AAA"/>
    <property type="match status" value="1"/>
</dbReference>
<feature type="domain" description="AAA+ ATPase" evidence="4">
    <location>
        <begin position="396"/>
        <end position="534"/>
    </location>
</feature>
<dbReference type="InterPro" id="IPR000641">
    <property type="entry name" value="CbxX/CfxQ"/>
</dbReference>
<evidence type="ECO:0000256" key="3">
    <source>
        <dbReference type="ARBA" id="ARBA00022840"/>
    </source>
</evidence>
<comment type="similarity">
    <text evidence="1">Belongs to the CbxX/CfxQ family.</text>
</comment>
<evidence type="ECO:0000256" key="2">
    <source>
        <dbReference type="ARBA" id="ARBA00022741"/>
    </source>
</evidence>
<dbReference type="AlphaFoldDB" id="A0A516GHV7"/>
<dbReference type="RefSeq" id="WP_143333238.1">
    <property type="nucleotide sequence ID" value="NZ_CP040422.1"/>
</dbReference>
<dbReference type="Gene3D" id="1.10.8.60">
    <property type="match status" value="1"/>
</dbReference>
<dbReference type="InterPro" id="IPR003959">
    <property type="entry name" value="ATPase_AAA_core"/>
</dbReference>
<evidence type="ECO:0000256" key="1">
    <source>
        <dbReference type="ARBA" id="ARBA00010378"/>
    </source>
</evidence>
<dbReference type="InterPro" id="IPR041627">
    <property type="entry name" value="AAA_lid_6"/>
</dbReference>
<dbReference type="EMBL" id="CP041626">
    <property type="protein sequence ID" value="QDO91076.1"/>
    <property type="molecule type" value="Genomic_DNA"/>
</dbReference>
<dbReference type="SUPFAM" id="SSF51126">
    <property type="entry name" value="Pectin lyase-like"/>
    <property type="match status" value="1"/>
</dbReference>
<dbReference type="GO" id="GO:0005524">
    <property type="term" value="F:ATP binding"/>
    <property type="evidence" value="ECO:0007669"/>
    <property type="project" value="UniProtKB-KW"/>
</dbReference>
<accession>A0A516GHV7</accession>
<reference evidence="5 6" key="1">
    <citation type="submission" date="2019-07" db="EMBL/GenBank/DDBJ databases">
        <title>Genome assembly of a nasal isolate of Dolosigranulum pigrum from a chronic sinusitis patient.</title>
        <authorList>
            <person name="Baig S."/>
            <person name="Overballe-Petersen S."/>
            <person name="Kaspar U."/>
            <person name="Rendboe A."/>
            <person name="de Man T."/>
            <person name="Liu C."/>
            <person name="Price L.B."/>
            <person name="Stegger M."/>
            <person name="Becker K."/>
            <person name="Skytt Andersen P."/>
        </authorList>
    </citation>
    <scope>NUCLEOTIDE SEQUENCE [LARGE SCALE GENOMIC DNA]</scope>
    <source>
        <strain evidence="5 6">83VPs-KB5</strain>
    </source>
</reference>
<evidence type="ECO:0000313" key="6">
    <source>
        <dbReference type="Proteomes" id="UP000315953"/>
    </source>
</evidence>
<gene>
    <name evidence="5" type="ORF">FNV33_03055</name>
</gene>
<dbReference type="PANTHER" id="PTHR43392:SF2">
    <property type="entry name" value="AAA-TYPE ATPASE FAMILY PROTEIN _ ANKYRIN REPEAT FAMILY PROTEIN"/>
    <property type="match status" value="1"/>
</dbReference>
<dbReference type="PRINTS" id="PR00819">
    <property type="entry name" value="CBXCFQXSUPER"/>
</dbReference>
<dbReference type="CDD" id="cd00009">
    <property type="entry name" value="AAA"/>
    <property type="match status" value="1"/>
</dbReference>
<dbReference type="FunFam" id="3.40.50.300:FF:000216">
    <property type="entry name" value="Type VII secretion ATPase EccA"/>
    <property type="match status" value="1"/>
</dbReference>
<evidence type="ECO:0000259" key="4">
    <source>
        <dbReference type="SMART" id="SM00382"/>
    </source>
</evidence>
<organism evidence="5 6">
    <name type="scientific">Dolosigranulum pigrum</name>
    <dbReference type="NCBI Taxonomy" id="29394"/>
    <lineage>
        <taxon>Bacteria</taxon>
        <taxon>Bacillati</taxon>
        <taxon>Bacillota</taxon>
        <taxon>Bacilli</taxon>
        <taxon>Lactobacillales</taxon>
        <taxon>Carnobacteriaceae</taxon>
        <taxon>Dolosigranulum</taxon>
    </lineage>
</organism>
<dbReference type="Gene3D" id="3.40.50.300">
    <property type="entry name" value="P-loop containing nucleotide triphosphate hydrolases"/>
    <property type="match status" value="1"/>
</dbReference>
<name>A0A516GHV7_9LACT</name>
<dbReference type="SUPFAM" id="SSF52540">
    <property type="entry name" value="P-loop containing nucleoside triphosphate hydrolases"/>
    <property type="match status" value="1"/>
</dbReference>
<keyword evidence="3" id="KW-0067">ATP-binding</keyword>
<proteinExistence type="inferred from homology"/>
<dbReference type="GO" id="GO:0016887">
    <property type="term" value="F:ATP hydrolysis activity"/>
    <property type="evidence" value="ECO:0007669"/>
    <property type="project" value="InterPro"/>
</dbReference>